<proteinExistence type="predicted"/>
<protein>
    <submittedName>
        <fullName evidence="1">Uncharacterized protein</fullName>
    </submittedName>
</protein>
<organism evidence="1">
    <name type="scientific">Arion vulgaris</name>
    <dbReference type="NCBI Taxonomy" id="1028688"/>
    <lineage>
        <taxon>Eukaryota</taxon>
        <taxon>Metazoa</taxon>
        <taxon>Spiralia</taxon>
        <taxon>Lophotrochozoa</taxon>
        <taxon>Mollusca</taxon>
        <taxon>Gastropoda</taxon>
        <taxon>Heterobranchia</taxon>
        <taxon>Euthyneura</taxon>
        <taxon>Panpulmonata</taxon>
        <taxon>Eupulmonata</taxon>
        <taxon>Stylommatophora</taxon>
        <taxon>Helicina</taxon>
        <taxon>Arionoidea</taxon>
        <taxon>Arionidae</taxon>
        <taxon>Arion</taxon>
    </lineage>
</organism>
<feature type="non-terminal residue" evidence="1">
    <location>
        <position position="1"/>
    </location>
</feature>
<name>A0A0B6XXY5_9EUPU</name>
<accession>A0A0B6XXY5</accession>
<sequence>SAAASNEAPFQDIIANRNCSIPVVELHDIQGCEFSESPASNPALLKEIQPAEVYEPNICDTSTIHETQSYPANVAPSFDHPCVHQSSAQKALANSNPAT</sequence>
<reference evidence="1" key="1">
    <citation type="submission" date="2014-12" db="EMBL/GenBank/DDBJ databases">
        <title>Insight into the proteome of Arion vulgaris.</title>
        <authorList>
            <person name="Aradska J."/>
            <person name="Bulat T."/>
            <person name="Smidak R."/>
            <person name="Sarate P."/>
            <person name="Gangsoo J."/>
            <person name="Sialana F."/>
            <person name="Bilban M."/>
            <person name="Lubec G."/>
        </authorList>
    </citation>
    <scope>NUCLEOTIDE SEQUENCE</scope>
    <source>
        <tissue evidence="1">Skin</tissue>
    </source>
</reference>
<dbReference type="AlphaFoldDB" id="A0A0B6XXY5"/>
<gene>
    <name evidence="1" type="primary">ORF3215</name>
</gene>
<evidence type="ECO:0000313" key="1">
    <source>
        <dbReference type="EMBL" id="CEK48145.1"/>
    </source>
</evidence>
<dbReference type="EMBL" id="HACG01001280">
    <property type="protein sequence ID" value="CEK48145.1"/>
    <property type="molecule type" value="Transcribed_RNA"/>
</dbReference>
<feature type="non-terminal residue" evidence="1">
    <location>
        <position position="99"/>
    </location>
</feature>